<evidence type="ECO:0000256" key="2">
    <source>
        <dbReference type="SAM" id="MobiDB-lite"/>
    </source>
</evidence>
<keyword evidence="3" id="KW-1133">Transmembrane helix</keyword>
<dbReference type="EMBL" id="JAJGCB010000011">
    <property type="protein sequence ID" value="KAJ8990193.1"/>
    <property type="molecule type" value="Genomic_DNA"/>
</dbReference>
<sequence>MAHGDLSFPQPDGAFGPPPHSPTLPPGFRIQSLSGRHPALDTFSHPFQSVVGKLNKEYSLKPSAATYVKAIHALHTNEIRLLAKGAANIQPLSLEERRSFVNGVKNGLASTEGKDYMEEAAIAAADGCTAIKNLFTKLGKDLKDIDDKLEATGENVPPFEPLIKPLQRKYDEIVDDCKKLASKVSIQGKKFDTSIIAFAAADGLDNSVKLARIEKYSDEATQLSSDADAIVDDLDKLQKDFSKLTTRFRDFSKQRQPGFHAKIETVQQQLDTLDKKLKDLKLQLTVVTASAGVVGTLTTGLAAIFAPASAFILASGLLATAGLGVYAAVLAAQIEEIERDKKTALTNLNQLTAADAAYREAMTALVQLSRDSDETLAASIELVPKLLKNVSTDAEAIKEWLVTAGDDAALPEAMGTDLKEAGQICE</sequence>
<proteinExistence type="predicted"/>
<keyword evidence="1" id="KW-0175">Coiled coil</keyword>
<reference evidence="4" key="1">
    <citation type="submission" date="2023-01" db="EMBL/GenBank/DDBJ databases">
        <title>Exophiala dermititidis isolated from Cystic Fibrosis Patient.</title>
        <authorList>
            <person name="Kurbessoian T."/>
            <person name="Crocker A."/>
            <person name="Murante D."/>
            <person name="Hogan D.A."/>
            <person name="Stajich J.E."/>
        </authorList>
    </citation>
    <scope>NUCLEOTIDE SEQUENCE</scope>
    <source>
        <strain evidence="4">Ex8</strain>
    </source>
</reference>
<dbReference type="AlphaFoldDB" id="A0AAN6ITX5"/>
<organism evidence="4 5">
    <name type="scientific">Exophiala dermatitidis</name>
    <name type="common">Black yeast-like fungus</name>
    <name type="synonym">Wangiella dermatitidis</name>
    <dbReference type="NCBI Taxonomy" id="5970"/>
    <lineage>
        <taxon>Eukaryota</taxon>
        <taxon>Fungi</taxon>
        <taxon>Dikarya</taxon>
        <taxon>Ascomycota</taxon>
        <taxon>Pezizomycotina</taxon>
        <taxon>Eurotiomycetes</taxon>
        <taxon>Chaetothyriomycetidae</taxon>
        <taxon>Chaetothyriales</taxon>
        <taxon>Herpotrichiellaceae</taxon>
        <taxon>Exophiala</taxon>
    </lineage>
</organism>
<accession>A0AAN6ITX5</accession>
<evidence type="ECO:0000313" key="4">
    <source>
        <dbReference type="EMBL" id="KAJ8990193.1"/>
    </source>
</evidence>
<feature type="coiled-coil region" evidence="1">
    <location>
        <begin position="327"/>
        <end position="354"/>
    </location>
</feature>
<gene>
    <name evidence="4" type="ORF">HRR80_005681</name>
</gene>
<feature type="region of interest" description="Disordered" evidence="2">
    <location>
        <begin position="1"/>
        <end position="26"/>
    </location>
</feature>
<feature type="transmembrane region" description="Helical" evidence="3">
    <location>
        <begin position="311"/>
        <end position="332"/>
    </location>
</feature>
<evidence type="ECO:0000313" key="5">
    <source>
        <dbReference type="Proteomes" id="UP001161757"/>
    </source>
</evidence>
<comment type="caution">
    <text evidence="4">The sequence shown here is derived from an EMBL/GenBank/DDBJ whole genome shotgun (WGS) entry which is preliminary data.</text>
</comment>
<dbReference type="Proteomes" id="UP001161757">
    <property type="component" value="Unassembled WGS sequence"/>
</dbReference>
<dbReference type="Gene3D" id="1.20.1170.10">
    <property type="match status" value="1"/>
</dbReference>
<name>A0AAN6ITX5_EXODE</name>
<evidence type="ECO:0000256" key="3">
    <source>
        <dbReference type="SAM" id="Phobius"/>
    </source>
</evidence>
<feature type="transmembrane region" description="Helical" evidence="3">
    <location>
        <begin position="284"/>
        <end position="305"/>
    </location>
</feature>
<evidence type="ECO:0000256" key="1">
    <source>
        <dbReference type="SAM" id="Coils"/>
    </source>
</evidence>
<dbReference type="SUPFAM" id="SSF58100">
    <property type="entry name" value="Bacterial hemolysins"/>
    <property type="match status" value="1"/>
</dbReference>
<feature type="compositionally biased region" description="Pro residues" evidence="2">
    <location>
        <begin position="16"/>
        <end position="25"/>
    </location>
</feature>
<keyword evidence="3" id="KW-0812">Transmembrane</keyword>
<protein>
    <submittedName>
        <fullName evidence="4">Uncharacterized protein</fullName>
    </submittedName>
</protein>
<keyword evidence="3" id="KW-0472">Membrane</keyword>